<feature type="non-terminal residue" evidence="2">
    <location>
        <position position="101"/>
    </location>
</feature>
<keyword evidence="1" id="KW-0732">Signal</keyword>
<protein>
    <submittedName>
        <fullName evidence="2">Uncharacterized protein</fullName>
    </submittedName>
</protein>
<dbReference type="OrthoDB" id="3766186at2759"/>
<name>A0A6A6ULB0_9PEZI</name>
<dbReference type="AlphaFoldDB" id="A0A6A6ULB0"/>
<evidence type="ECO:0000313" key="3">
    <source>
        <dbReference type="Proteomes" id="UP000799302"/>
    </source>
</evidence>
<sequence length="101" mass="11276">MKLSVFFITAIPLASAWHLQLYRDELYKNVIEDRDGSLGQPCKDLTGSKGNKISSMHWKANGAIRTCEIVLYNWSGCREAGGILGRSRGDWNLPNFSSQAN</sequence>
<dbReference type="Proteomes" id="UP000799302">
    <property type="component" value="Unassembled WGS sequence"/>
</dbReference>
<evidence type="ECO:0000313" key="2">
    <source>
        <dbReference type="EMBL" id="KAF2671868.1"/>
    </source>
</evidence>
<reference evidence="2" key="1">
    <citation type="journal article" date="2020" name="Stud. Mycol.">
        <title>101 Dothideomycetes genomes: a test case for predicting lifestyles and emergence of pathogens.</title>
        <authorList>
            <person name="Haridas S."/>
            <person name="Albert R."/>
            <person name="Binder M."/>
            <person name="Bloem J."/>
            <person name="Labutti K."/>
            <person name="Salamov A."/>
            <person name="Andreopoulos B."/>
            <person name="Baker S."/>
            <person name="Barry K."/>
            <person name="Bills G."/>
            <person name="Bluhm B."/>
            <person name="Cannon C."/>
            <person name="Castanera R."/>
            <person name="Culley D."/>
            <person name="Daum C."/>
            <person name="Ezra D."/>
            <person name="Gonzalez J."/>
            <person name="Henrissat B."/>
            <person name="Kuo A."/>
            <person name="Liang C."/>
            <person name="Lipzen A."/>
            <person name="Lutzoni F."/>
            <person name="Magnuson J."/>
            <person name="Mondo S."/>
            <person name="Nolan M."/>
            <person name="Ohm R."/>
            <person name="Pangilinan J."/>
            <person name="Park H.-J."/>
            <person name="Ramirez L."/>
            <person name="Alfaro M."/>
            <person name="Sun H."/>
            <person name="Tritt A."/>
            <person name="Yoshinaga Y."/>
            <person name="Zwiers L.-H."/>
            <person name="Turgeon B."/>
            <person name="Goodwin S."/>
            <person name="Spatafora J."/>
            <person name="Crous P."/>
            <person name="Grigoriev I."/>
        </authorList>
    </citation>
    <scope>NUCLEOTIDE SEQUENCE</scope>
    <source>
        <strain evidence="2">CBS 115976</strain>
    </source>
</reference>
<feature type="signal peptide" evidence="1">
    <location>
        <begin position="1"/>
        <end position="16"/>
    </location>
</feature>
<feature type="chain" id="PRO_5025612791" evidence="1">
    <location>
        <begin position="17"/>
        <end position="101"/>
    </location>
</feature>
<proteinExistence type="predicted"/>
<accession>A0A6A6ULB0</accession>
<organism evidence="2 3">
    <name type="scientific">Microthyrium microscopicum</name>
    <dbReference type="NCBI Taxonomy" id="703497"/>
    <lineage>
        <taxon>Eukaryota</taxon>
        <taxon>Fungi</taxon>
        <taxon>Dikarya</taxon>
        <taxon>Ascomycota</taxon>
        <taxon>Pezizomycotina</taxon>
        <taxon>Dothideomycetes</taxon>
        <taxon>Dothideomycetes incertae sedis</taxon>
        <taxon>Microthyriales</taxon>
        <taxon>Microthyriaceae</taxon>
        <taxon>Microthyrium</taxon>
    </lineage>
</organism>
<evidence type="ECO:0000256" key="1">
    <source>
        <dbReference type="SAM" id="SignalP"/>
    </source>
</evidence>
<gene>
    <name evidence="2" type="ORF">BT63DRAFT_422381</name>
</gene>
<keyword evidence="3" id="KW-1185">Reference proteome</keyword>
<dbReference type="EMBL" id="MU004232">
    <property type="protein sequence ID" value="KAF2671868.1"/>
    <property type="molecule type" value="Genomic_DNA"/>
</dbReference>